<evidence type="ECO:0000256" key="1">
    <source>
        <dbReference type="ARBA" id="ARBA00023015"/>
    </source>
</evidence>
<reference evidence="5 6" key="1">
    <citation type="submission" date="2018-07" db="EMBL/GenBank/DDBJ databases">
        <title>Genomic Encyclopedia of Type Strains, Phase IV (KMG-IV): sequencing the most valuable type-strain genomes for metagenomic binning, comparative biology and taxonomic classification.</title>
        <authorList>
            <person name="Goeker M."/>
        </authorList>
    </citation>
    <scope>NUCLEOTIDE SEQUENCE [LARGE SCALE GENOMIC DNA]</scope>
    <source>
        <strain evidence="5 6">DSM 26725</strain>
    </source>
</reference>
<evidence type="ECO:0000256" key="3">
    <source>
        <dbReference type="ARBA" id="ARBA00023163"/>
    </source>
</evidence>
<dbReference type="PROSITE" id="PS01117">
    <property type="entry name" value="HTH_MARR_1"/>
    <property type="match status" value="1"/>
</dbReference>
<dbReference type="InterPro" id="IPR023187">
    <property type="entry name" value="Tscrpt_reg_MarR-type_CS"/>
</dbReference>
<keyword evidence="3" id="KW-0804">Transcription</keyword>
<dbReference type="InterPro" id="IPR039422">
    <property type="entry name" value="MarR/SlyA-like"/>
</dbReference>
<dbReference type="GO" id="GO:0003700">
    <property type="term" value="F:DNA-binding transcription factor activity"/>
    <property type="evidence" value="ECO:0007669"/>
    <property type="project" value="InterPro"/>
</dbReference>
<keyword evidence="1" id="KW-0805">Transcription regulation</keyword>
<accession>A0A3D9FGJ5</accession>
<dbReference type="SMART" id="SM00347">
    <property type="entry name" value="HTH_MARR"/>
    <property type="match status" value="1"/>
</dbReference>
<protein>
    <submittedName>
        <fullName evidence="5">MarR family transcriptional regulator</fullName>
    </submittedName>
</protein>
<comment type="caution">
    <text evidence="5">The sequence shown here is derived from an EMBL/GenBank/DDBJ whole genome shotgun (WGS) entry which is preliminary data.</text>
</comment>
<evidence type="ECO:0000313" key="6">
    <source>
        <dbReference type="Proteomes" id="UP000256310"/>
    </source>
</evidence>
<dbReference type="PANTHER" id="PTHR33164">
    <property type="entry name" value="TRANSCRIPTIONAL REGULATOR, MARR FAMILY"/>
    <property type="match status" value="1"/>
</dbReference>
<dbReference type="Pfam" id="PF12802">
    <property type="entry name" value="MarR_2"/>
    <property type="match status" value="1"/>
</dbReference>
<gene>
    <name evidence="5" type="ORF">DFR46_1943</name>
</gene>
<feature type="domain" description="HTH marR-type" evidence="4">
    <location>
        <begin position="17"/>
        <end position="152"/>
    </location>
</feature>
<dbReference type="InterPro" id="IPR036390">
    <property type="entry name" value="WH_DNA-bd_sf"/>
</dbReference>
<evidence type="ECO:0000313" key="5">
    <source>
        <dbReference type="EMBL" id="RED16909.1"/>
    </source>
</evidence>
<dbReference type="GO" id="GO:0003677">
    <property type="term" value="F:DNA binding"/>
    <property type="evidence" value="ECO:0007669"/>
    <property type="project" value="UniProtKB-KW"/>
</dbReference>
<organism evidence="5 6">
    <name type="scientific">Parasphingopyxis lamellibrachiae</name>
    <dbReference type="NCBI Taxonomy" id="680125"/>
    <lineage>
        <taxon>Bacteria</taxon>
        <taxon>Pseudomonadati</taxon>
        <taxon>Pseudomonadota</taxon>
        <taxon>Alphaproteobacteria</taxon>
        <taxon>Sphingomonadales</taxon>
        <taxon>Sphingomonadaceae</taxon>
        <taxon>Parasphingopyxis</taxon>
    </lineage>
</organism>
<dbReference type="PRINTS" id="PR00598">
    <property type="entry name" value="HTHMARR"/>
</dbReference>
<dbReference type="InterPro" id="IPR000835">
    <property type="entry name" value="HTH_MarR-typ"/>
</dbReference>
<dbReference type="GO" id="GO:0006950">
    <property type="term" value="P:response to stress"/>
    <property type="evidence" value="ECO:0007669"/>
    <property type="project" value="TreeGrafter"/>
</dbReference>
<dbReference type="RefSeq" id="WP_116236258.1">
    <property type="nucleotide sequence ID" value="NZ_QRDP01000004.1"/>
</dbReference>
<evidence type="ECO:0000259" key="4">
    <source>
        <dbReference type="PROSITE" id="PS50995"/>
    </source>
</evidence>
<dbReference type="PANTHER" id="PTHR33164:SF43">
    <property type="entry name" value="HTH-TYPE TRANSCRIPTIONAL REPRESSOR YETL"/>
    <property type="match status" value="1"/>
</dbReference>
<evidence type="ECO:0000256" key="2">
    <source>
        <dbReference type="ARBA" id="ARBA00023125"/>
    </source>
</evidence>
<dbReference type="OrthoDB" id="6400670at2"/>
<sequence length="160" mass="17542">MSKGRTRKAKGPGLRGDPPIMLAITEIAIIAQLAETLFESVLPEGMTKAQYGVLNHLLRLDAEQTIGELASAFQVRQPTMSSTVRKLEDKGLVALEADPDDRRIRRVAVTKAGRAMRRTGLDGLAPLNEVLTGEISARELKAILPTLTKLRILLDDHRPE</sequence>
<proteinExistence type="predicted"/>
<dbReference type="InterPro" id="IPR036388">
    <property type="entry name" value="WH-like_DNA-bd_sf"/>
</dbReference>
<dbReference type="Gene3D" id="1.10.10.10">
    <property type="entry name" value="Winged helix-like DNA-binding domain superfamily/Winged helix DNA-binding domain"/>
    <property type="match status" value="1"/>
</dbReference>
<dbReference type="SUPFAM" id="SSF46785">
    <property type="entry name" value="Winged helix' DNA-binding domain"/>
    <property type="match status" value="1"/>
</dbReference>
<name>A0A3D9FGJ5_9SPHN</name>
<dbReference type="AlphaFoldDB" id="A0A3D9FGJ5"/>
<dbReference type="Proteomes" id="UP000256310">
    <property type="component" value="Unassembled WGS sequence"/>
</dbReference>
<dbReference type="EMBL" id="QRDP01000004">
    <property type="protein sequence ID" value="RED16909.1"/>
    <property type="molecule type" value="Genomic_DNA"/>
</dbReference>
<keyword evidence="6" id="KW-1185">Reference proteome</keyword>
<keyword evidence="2" id="KW-0238">DNA-binding</keyword>
<dbReference type="PROSITE" id="PS50995">
    <property type="entry name" value="HTH_MARR_2"/>
    <property type="match status" value="1"/>
</dbReference>